<dbReference type="PANTHER" id="PTHR31672">
    <property type="entry name" value="BNACNNG10540D PROTEIN"/>
    <property type="match status" value="1"/>
</dbReference>
<sequence>MDELPSEIILDILSRMPIESLARFRCLSKVWCQHIDDDPYILIILAPIILLHQKSSHPYRIRILSLCKKNKKDIDLEVKKDPLMEFEYCPTLSNYLYPPVMVQGSCNGWLFLSLLYGDEVETPIVVHPIRKELYKVPRMLHRRVPAKLCGLGFDASTNTFKMVCVMPKRNKQKLYTMVHVFGTNSWRKISQVPSYPITCRSIFAQGCLYWLVVIEREVPMDDDKYKVIWFDVTNEKFGMIDLPRLTKNRWIMSDQLVNLNGEVGFAYADCDLKVWVLKQEKWVIRFQINRKPLVSLQSIWLIGCLNKAGDILMTARIMNQTRGSRRDDERTGLFVYKLQSGILDEVKIIGQEDIDIDDSDDIDASDEILVMEGKEFIRIY</sequence>
<comment type="caution">
    <text evidence="2">The sequence shown here is derived from an EMBL/GenBank/DDBJ whole genome shotgun (WGS) entry which is preliminary data.</text>
</comment>
<evidence type="ECO:0000313" key="2">
    <source>
        <dbReference type="EMBL" id="GJT73267.1"/>
    </source>
</evidence>
<dbReference type="EMBL" id="BQNB010018336">
    <property type="protein sequence ID" value="GJT73267.1"/>
    <property type="molecule type" value="Genomic_DNA"/>
</dbReference>
<keyword evidence="3" id="KW-1185">Reference proteome</keyword>
<organism evidence="2 3">
    <name type="scientific">Tanacetum coccineum</name>
    <dbReference type="NCBI Taxonomy" id="301880"/>
    <lineage>
        <taxon>Eukaryota</taxon>
        <taxon>Viridiplantae</taxon>
        <taxon>Streptophyta</taxon>
        <taxon>Embryophyta</taxon>
        <taxon>Tracheophyta</taxon>
        <taxon>Spermatophyta</taxon>
        <taxon>Magnoliopsida</taxon>
        <taxon>eudicotyledons</taxon>
        <taxon>Gunneridae</taxon>
        <taxon>Pentapetalae</taxon>
        <taxon>asterids</taxon>
        <taxon>campanulids</taxon>
        <taxon>Asterales</taxon>
        <taxon>Asteraceae</taxon>
        <taxon>Asteroideae</taxon>
        <taxon>Anthemideae</taxon>
        <taxon>Anthemidinae</taxon>
        <taxon>Tanacetum</taxon>
    </lineage>
</organism>
<dbReference type="InterPro" id="IPR017451">
    <property type="entry name" value="F-box-assoc_interact_dom"/>
</dbReference>
<dbReference type="Pfam" id="PF08268">
    <property type="entry name" value="FBA_3"/>
    <property type="match status" value="1"/>
</dbReference>
<dbReference type="SUPFAM" id="SSF81383">
    <property type="entry name" value="F-box domain"/>
    <property type="match status" value="1"/>
</dbReference>
<dbReference type="SMART" id="SM00256">
    <property type="entry name" value="FBOX"/>
    <property type="match status" value="1"/>
</dbReference>
<evidence type="ECO:0000259" key="1">
    <source>
        <dbReference type="PROSITE" id="PS50181"/>
    </source>
</evidence>
<dbReference type="PROSITE" id="PS50181">
    <property type="entry name" value="FBOX"/>
    <property type="match status" value="1"/>
</dbReference>
<dbReference type="Proteomes" id="UP001151760">
    <property type="component" value="Unassembled WGS sequence"/>
</dbReference>
<name>A0ABQ5GEH1_9ASTR</name>
<dbReference type="InterPro" id="IPR001810">
    <property type="entry name" value="F-box_dom"/>
</dbReference>
<reference evidence="2" key="1">
    <citation type="journal article" date="2022" name="Int. J. Mol. Sci.">
        <title>Draft Genome of Tanacetum Coccineum: Genomic Comparison of Closely Related Tanacetum-Family Plants.</title>
        <authorList>
            <person name="Yamashiro T."/>
            <person name="Shiraishi A."/>
            <person name="Nakayama K."/>
            <person name="Satake H."/>
        </authorList>
    </citation>
    <scope>NUCLEOTIDE SEQUENCE</scope>
</reference>
<gene>
    <name evidence="2" type="ORF">Tco_1032553</name>
</gene>
<dbReference type="Pfam" id="PF00646">
    <property type="entry name" value="F-box"/>
    <property type="match status" value="1"/>
</dbReference>
<proteinExistence type="predicted"/>
<reference evidence="2" key="2">
    <citation type="submission" date="2022-01" db="EMBL/GenBank/DDBJ databases">
        <authorList>
            <person name="Yamashiro T."/>
            <person name="Shiraishi A."/>
            <person name="Satake H."/>
            <person name="Nakayama K."/>
        </authorList>
    </citation>
    <scope>NUCLEOTIDE SEQUENCE</scope>
</reference>
<accession>A0ABQ5GEH1</accession>
<dbReference type="InterPro" id="IPR036047">
    <property type="entry name" value="F-box-like_dom_sf"/>
</dbReference>
<dbReference type="InterPro" id="IPR050796">
    <property type="entry name" value="SCF_F-box_component"/>
</dbReference>
<dbReference type="InterPro" id="IPR013187">
    <property type="entry name" value="F-box-assoc_dom_typ3"/>
</dbReference>
<dbReference type="NCBIfam" id="TIGR01640">
    <property type="entry name" value="F_box_assoc_1"/>
    <property type="match status" value="1"/>
</dbReference>
<protein>
    <submittedName>
        <fullName evidence="2">F-box domain containing protein</fullName>
    </submittedName>
</protein>
<evidence type="ECO:0000313" key="3">
    <source>
        <dbReference type="Proteomes" id="UP001151760"/>
    </source>
</evidence>
<feature type="domain" description="F-box" evidence="1">
    <location>
        <begin position="1"/>
        <end position="44"/>
    </location>
</feature>
<dbReference type="Gene3D" id="1.20.1280.50">
    <property type="match status" value="1"/>
</dbReference>
<dbReference type="PANTHER" id="PTHR31672:SF11">
    <property type="entry name" value="F-BOX PROTEIN CPR1-LIKE ISOFORM X2"/>
    <property type="match status" value="1"/>
</dbReference>